<evidence type="ECO:0000313" key="1">
    <source>
        <dbReference type="EMBL" id="AOE44391.1"/>
    </source>
</evidence>
<accession>A0A1B3B076</accession>
<proteinExistence type="predicted"/>
<dbReference type="EMBL" id="KX557278">
    <property type="protein sequence ID" value="AOE44391.1"/>
    <property type="molecule type" value="Genomic_DNA"/>
</dbReference>
<dbReference type="GeneID" id="29063323"/>
<dbReference type="Proteomes" id="UP000203019">
    <property type="component" value="Segment"/>
</dbReference>
<reference evidence="2" key="1">
    <citation type="submission" date="2016-07" db="EMBL/GenBank/DDBJ databases">
        <authorList>
            <person name="Florea S."/>
            <person name="Webb J.S."/>
            <person name="Jaromczyk J."/>
            <person name="Schardl C.L."/>
        </authorList>
    </citation>
    <scope>NUCLEOTIDE SEQUENCE [LARGE SCALE GENOMIC DNA]</scope>
</reference>
<dbReference type="RefSeq" id="YP_009281143.1">
    <property type="nucleotide sequence ID" value="NC_031028.1"/>
</dbReference>
<protein>
    <submittedName>
        <fullName evidence="1">Uncharacterized protein</fullName>
    </submittedName>
</protein>
<keyword evidence="2" id="KW-1185">Reference proteome</keyword>
<gene>
    <name evidence="1" type="primary">40</name>
    <name evidence="1" type="ORF">SEA_GHOBES_40</name>
</gene>
<organism evidence="1 2">
    <name type="scientific">Gordonia phage Ghobes</name>
    <dbReference type="NCBI Taxonomy" id="1887647"/>
    <lineage>
        <taxon>Viruses</taxon>
        <taxon>Duplodnaviria</taxon>
        <taxon>Heunggongvirae</taxon>
        <taxon>Uroviricota</taxon>
        <taxon>Caudoviricetes</taxon>
        <taxon>Ghobesvirus</taxon>
        <taxon>Ghobesvirus ghobes</taxon>
    </lineage>
</organism>
<sequence length="96" mass="10865">MAGEWWCLDRARWNAQVTVSTDTLGVEVHPWGRDEVRASTVLVSVELDFGETGKSLEVLECYQAEVSADRLYVKPKRRPLLLCWEGAADPTKEKSK</sequence>
<dbReference type="KEGG" id="vg:29063323"/>
<evidence type="ECO:0000313" key="2">
    <source>
        <dbReference type="Proteomes" id="UP000203019"/>
    </source>
</evidence>
<name>A0A1B3B076_9CAUD</name>